<evidence type="ECO:0000313" key="2">
    <source>
        <dbReference type="Proteomes" id="UP001177260"/>
    </source>
</evidence>
<comment type="caution">
    <text evidence="1">The sequence shown here is derived from an EMBL/GenBank/DDBJ whole genome shotgun (WGS) entry which is preliminary data.</text>
</comment>
<protein>
    <submittedName>
        <fullName evidence="1">Uncharacterized protein</fullName>
    </submittedName>
</protein>
<evidence type="ECO:0000313" key="1">
    <source>
        <dbReference type="EMBL" id="KAK1148066.1"/>
    </source>
</evidence>
<dbReference type="EMBL" id="JAOPJF010000009">
    <property type="protein sequence ID" value="KAK1148066.1"/>
    <property type="molecule type" value="Genomic_DNA"/>
</dbReference>
<name>A0ACC3BCS4_9EURO</name>
<organism evidence="1 2">
    <name type="scientific">Aspergillus melleus</name>
    <dbReference type="NCBI Taxonomy" id="138277"/>
    <lineage>
        <taxon>Eukaryota</taxon>
        <taxon>Fungi</taxon>
        <taxon>Dikarya</taxon>
        <taxon>Ascomycota</taxon>
        <taxon>Pezizomycotina</taxon>
        <taxon>Eurotiomycetes</taxon>
        <taxon>Eurotiomycetidae</taxon>
        <taxon>Eurotiales</taxon>
        <taxon>Aspergillaceae</taxon>
        <taxon>Aspergillus</taxon>
        <taxon>Aspergillus subgen. Circumdati</taxon>
    </lineage>
</organism>
<proteinExistence type="predicted"/>
<accession>A0ACC3BCS4</accession>
<dbReference type="Proteomes" id="UP001177260">
    <property type="component" value="Unassembled WGS sequence"/>
</dbReference>
<keyword evidence="2" id="KW-1185">Reference proteome</keyword>
<sequence length="94" mass="9772">MKFLALATLASVATAVNVGITFHGARGESYSVSIPTDRTNVPIDNPMIVYSVSSTNGGFCNVVGAEGEVVVLYSSTEKTLEKPQAMKSGNCGTI</sequence>
<gene>
    <name evidence="1" type="ORF">N8T08_010701</name>
</gene>
<reference evidence="1 2" key="1">
    <citation type="journal article" date="2023" name="ACS Omega">
        <title>Identification of the Neoaspergillic Acid Biosynthesis Gene Cluster by Establishing an In Vitro CRISPR-Ribonucleoprotein Genetic System in Aspergillus melleus.</title>
        <authorList>
            <person name="Yuan B."/>
            <person name="Grau M.F."/>
            <person name="Murata R.M."/>
            <person name="Torok T."/>
            <person name="Venkateswaran K."/>
            <person name="Stajich J.E."/>
            <person name="Wang C.C.C."/>
        </authorList>
    </citation>
    <scope>NUCLEOTIDE SEQUENCE [LARGE SCALE GENOMIC DNA]</scope>
    <source>
        <strain evidence="1 2">IMV 1140</strain>
    </source>
</reference>